<sequence length="77" mass="7802">LRSPVAAGLRGVGGGSTSALRALPLVPALQAATHVLVAVLLVTSTIYFEKAPVSLPVSDRFVKHVADDITGNIPDGG</sequence>
<gene>
    <name evidence="1" type="ORF">Tci_931902</name>
</gene>
<name>A0A699XL32_TANCI</name>
<comment type="caution">
    <text evidence="1">The sequence shown here is derived from an EMBL/GenBank/DDBJ whole genome shotgun (WGS) entry which is preliminary data.</text>
</comment>
<evidence type="ECO:0000313" key="1">
    <source>
        <dbReference type="EMBL" id="GFD59933.1"/>
    </source>
</evidence>
<reference evidence="1" key="1">
    <citation type="journal article" date="2019" name="Sci. Rep.">
        <title>Draft genome of Tanacetum cinerariifolium, the natural source of mosquito coil.</title>
        <authorList>
            <person name="Yamashiro T."/>
            <person name="Shiraishi A."/>
            <person name="Satake H."/>
            <person name="Nakayama K."/>
        </authorList>
    </citation>
    <scope>NUCLEOTIDE SEQUENCE</scope>
</reference>
<accession>A0A699XL32</accession>
<dbReference type="AlphaFoldDB" id="A0A699XL32"/>
<proteinExistence type="predicted"/>
<feature type="non-terminal residue" evidence="1">
    <location>
        <position position="1"/>
    </location>
</feature>
<organism evidence="1">
    <name type="scientific">Tanacetum cinerariifolium</name>
    <name type="common">Dalmatian daisy</name>
    <name type="synonym">Chrysanthemum cinerariifolium</name>
    <dbReference type="NCBI Taxonomy" id="118510"/>
    <lineage>
        <taxon>Eukaryota</taxon>
        <taxon>Viridiplantae</taxon>
        <taxon>Streptophyta</taxon>
        <taxon>Embryophyta</taxon>
        <taxon>Tracheophyta</taxon>
        <taxon>Spermatophyta</taxon>
        <taxon>Magnoliopsida</taxon>
        <taxon>eudicotyledons</taxon>
        <taxon>Gunneridae</taxon>
        <taxon>Pentapetalae</taxon>
        <taxon>asterids</taxon>
        <taxon>campanulids</taxon>
        <taxon>Asterales</taxon>
        <taxon>Asteraceae</taxon>
        <taxon>Asteroideae</taxon>
        <taxon>Anthemideae</taxon>
        <taxon>Anthemidinae</taxon>
        <taxon>Tanacetum</taxon>
    </lineage>
</organism>
<protein>
    <submittedName>
        <fullName evidence="1">Uncharacterized protein</fullName>
    </submittedName>
</protein>
<dbReference type="EMBL" id="BKCJ011871284">
    <property type="protein sequence ID" value="GFD59933.1"/>
    <property type="molecule type" value="Genomic_DNA"/>
</dbReference>